<dbReference type="PANTHER" id="PTHR13405:SF11">
    <property type="entry name" value="NUCLEAR PORE COMPLEX PROTEIN NUP133"/>
    <property type="match status" value="1"/>
</dbReference>
<reference evidence="6" key="2">
    <citation type="submission" date="2017-05" db="UniProtKB">
        <authorList>
            <consortium name="EnsemblMetazoa"/>
        </authorList>
    </citation>
    <scope>IDENTIFICATION</scope>
</reference>
<name>A0A1X7VBF6_AMPQE</name>
<keyword evidence="7" id="KW-1185">Reference proteome</keyword>
<organism evidence="6">
    <name type="scientific">Amphimedon queenslandica</name>
    <name type="common">Sponge</name>
    <dbReference type="NCBI Taxonomy" id="400682"/>
    <lineage>
        <taxon>Eukaryota</taxon>
        <taxon>Metazoa</taxon>
        <taxon>Porifera</taxon>
        <taxon>Demospongiae</taxon>
        <taxon>Heteroscleromorpha</taxon>
        <taxon>Haplosclerida</taxon>
        <taxon>Niphatidae</taxon>
        <taxon>Amphimedon</taxon>
    </lineage>
</organism>
<dbReference type="GO" id="GO:0000972">
    <property type="term" value="P:transcription-dependent tethering of RNA polymerase II gene DNA at nuclear periphery"/>
    <property type="evidence" value="ECO:0007669"/>
    <property type="project" value="TreeGrafter"/>
</dbReference>
<keyword evidence="4" id="KW-0539">Nucleus</keyword>
<dbReference type="Proteomes" id="UP000007879">
    <property type="component" value="Unassembled WGS sequence"/>
</dbReference>
<reference evidence="7" key="1">
    <citation type="journal article" date="2010" name="Nature">
        <title>The Amphimedon queenslandica genome and the evolution of animal complexity.</title>
        <authorList>
            <person name="Srivastava M."/>
            <person name="Simakov O."/>
            <person name="Chapman J."/>
            <person name="Fahey B."/>
            <person name="Gauthier M.E."/>
            <person name="Mitros T."/>
            <person name="Richards G.S."/>
            <person name="Conaco C."/>
            <person name="Dacre M."/>
            <person name="Hellsten U."/>
            <person name="Larroux C."/>
            <person name="Putnam N.H."/>
            <person name="Stanke M."/>
            <person name="Adamska M."/>
            <person name="Darling A."/>
            <person name="Degnan S.M."/>
            <person name="Oakley T.H."/>
            <person name="Plachetzki D.C."/>
            <person name="Zhai Y."/>
            <person name="Adamski M."/>
            <person name="Calcino A."/>
            <person name="Cummins S.F."/>
            <person name="Goodstein D.M."/>
            <person name="Harris C."/>
            <person name="Jackson D.J."/>
            <person name="Leys S.P."/>
            <person name="Shu S."/>
            <person name="Woodcroft B.J."/>
            <person name="Vervoort M."/>
            <person name="Kosik K.S."/>
            <person name="Manning G."/>
            <person name="Degnan B.M."/>
            <person name="Rokhsar D.S."/>
        </authorList>
    </citation>
    <scope>NUCLEOTIDE SEQUENCE [LARGE SCALE GENOMIC DNA]</scope>
</reference>
<protein>
    <submittedName>
        <fullName evidence="6">Uncharacterized protein</fullName>
    </submittedName>
</protein>
<dbReference type="eggNOG" id="KOG4121">
    <property type="taxonomic scope" value="Eukaryota"/>
</dbReference>
<evidence type="ECO:0000313" key="6">
    <source>
        <dbReference type="EnsemblMetazoa" id="Aqu2.1.37074_001"/>
    </source>
</evidence>
<evidence type="ECO:0000256" key="3">
    <source>
        <dbReference type="ARBA" id="ARBA00022448"/>
    </source>
</evidence>
<dbReference type="Gene3D" id="1.25.40.700">
    <property type="match status" value="1"/>
</dbReference>
<dbReference type="AlphaFoldDB" id="A0A1X7VBF6"/>
<dbReference type="GO" id="GO:0017056">
    <property type="term" value="F:structural constituent of nuclear pore"/>
    <property type="evidence" value="ECO:0007669"/>
    <property type="project" value="InterPro"/>
</dbReference>
<dbReference type="Gene3D" id="2.130.10.10">
    <property type="entry name" value="YVTN repeat-like/Quinoprotein amine dehydrogenase"/>
    <property type="match status" value="1"/>
</dbReference>
<dbReference type="GO" id="GO:0006606">
    <property type="term" value="P:protein import into nucleus"/>
    <property type="evidence" value="ECO:0007669"/>
    <property type="project" value="TreeGrafter"/>
</dbReference>
<proteinExistence type="inferred from homology"/>
<accession>A0A1X7VBF6</accession>
<evidence type="ECO:0000256" key="1">
    <source>
        <dbReference type="ARBA" id="ARBA00004123"/>
    </source>
</evidence>
<dbReference type="EnsemblMetazoa" id="XM_011404383.2">
    <property type="protein sequence ID" value="XP_011402685.1"/>
    <property type="gene ID" value="LOC105312052"/>
</dbReference>
<evidence type="ECO:0000256" key="5">
    <source>
        <dbReference type="SAM" id="MobiDB-lite"/>
    </source>
</evidence>
<dbReference type="STRING" id="400682.A0A1X7VBF6"/>
<dbReference type="InterPro" id="IPR037624">
    <property type="entry name" value="Nup133-like"/>
</dbReference>
<evidence type="ECO:0000313" key="7">
    <source>
        <dbReference type="Proteomes" id="UP000007879"/>
    </source>
</evidence>
<dbReference type="InterPro" id="IPR015943">
    <property type="entry name" value="WD40/YVTN_repeat-like_dom_sf"/>
</dbReference>
<dbReference type="EnsemblMetazoa" id="Aqu2.1.37074_001">
    <property type="protein sequence ID" value="Aqu2.1.37074_001"/>
    <property type="gene ID" value="Aqu2.1.37074"/>
</dbReference>
<dbReference type="SUPFAM" id="SSF117289">
    <property type="entry name" value="Nucleoporin domain"/>
    <property type="match status" value="1"/>
</dbReference>
<comment type="subcellular location">
    <subcellularLocation>
        <location evidence="1">Nucleus</location>
    </subcellularLocation>
</comment>
<feature type="compositionally biased region" description="Polar residues" evidence="5">
    <location>
        <begin position="15"/>
        <end position="29"/>
    </location>
</feature>
<dbReference type="KEGG" id="aqu:105312052"/>
<gene>
    <name evidence="6" type="primary">105312052</name>
</gene>
<keyword evidence="3" id="KW-0813">Transport</keyword>
<dbReference type="Gene3D" id="1.20.58.1380">
    <property type="match status" value="1"/>
</dbReference>
<comment type="similarity">
    <text evidence="2">Belongs to the nucleoporin Nup133 family.</text>
</comment>
<dbReference type="PANTHER" id="PTHR13405">
    <property type="entry name" value="NUCLEAR PORE COMPLEX PROTEIN NUP133"/>
    <property type="match status" value="1"/>
</dbReference>
<dbReference type="GO" id="GO:0016973">
    <property type="term" value="P:poly(A)+ mRNA export from nucleus"/>
    <property type="evidence" value="ECO:0007669"/>
    <property type="project" value="TreeGrafter"/>
</dbReference>
<evidence type="ECO:0000256" key="2">
    <source>
        <dbReference type="ARBA" id="ARBA00005569"/>
    </source>
</evidence>
<dbReference type="OrthoDB" id="103454at2759"/>
<feature type="region of interest" description="Disordered" evidence="5">
    <location>
        <begin position="1"/>
        <end position="29"/>
    </location>
</feature>
<dbReference type="InParanoid" id="A0A1X7VBF6"/>
<sequence>MAGIGKHRQIPSLVGTPNQSFRGMQTSQRGPVQVFTHSEEVLEDSDTYSLRAKNWPVPVKVQEELVTPGNVLSSGLIGLHGSGWVVFVTQKRAYLWRQSLDQGPSGVSHQLSLSPTALQWNSSLIDIHSAFPHTPSSTQVLAVSPEGIASFWKNILHESPDFSLKLELSSDTVHSVRKLQGSDGYVLLTASGSLLLINTSVSQPLITVIPVGHQSHAFSGFGKRLSSLFFGGGTKGLTNSSVKMVTWNVSEQSYDILFVLTSAHLQCWKVYSSLEMDQMMLLDFDVLSMIKADFQDLKWVNSHLRKMWLLDMQATCEGLMILFGASMDSSVVLYGIAVLPLYMESPPYSCTSIIQLSLTNEHQDDTEPVLLDVSMEGSHSSPQLSVYTGNLIIPIHCSHLSNVNNAQKISFPEPNLILGSGIFEGDVLFFTKQHGVISLSAFPPTPSASPPKKIKSTYVTSGQTLQQLLTASTGGVPTDGMETETEQLQQAFLLYLGNNMAEAVDLCSQLFPVSSFAGGVNTAGDVCSIRLSEMILNDVPASDPRWNKTDTLGSYSLIILNQLQDKQKAHRKLIQFLIDMELLNLLTCVTLRGSVLLTRNVLCENSEKIAASIALRENQNKDVEEAAKIVVQKRSPLSQIRPGLTTQDVFYSQVSLIDEIFPPLIQSCESFSADGDMVGVTRIAFTIKSMLSSAIQYRISHVDLYTSSRPIRRVYHTEFIPWTACEEMLDLLRRLLSSMLDQWATCDDQPISDIDQESFWSVYSDLASILFTGSSDLYDSIKDHKDNEHRVLEVQNSLSKDKDHFILLALNLGRVGLALQLAEEWSHFPTILQVFEEQGDTELLRNYLEVFKDKGFDEFIFHYYIDNKNIKQLIELTNLFPESLSKFLNEYPELQWLHLIATDKYNEASESLRRVSDNEEAFLSRKKTALSLSKLALLAAGGHSSGKTAGELEEINCELQRIEYAEKLPENSLKKIGVKDINDLPPLPPEDVIKLFLEGEDNQLMYTMFALNYLLLAYPESESEERRQLQVLIWSHVLLQTNWSEFNTSGDIMEELQESLMFKLMNECHHNFADVKQLLPAIEDLLSSQLLVDKGLDSSAILIYCVKLCYERVTELQH</sequence>
<evidence type="ECO:0000256" key="4">
    <source>
        <dbReference type="ARBA" id="ARBA00023242"/>
    </source>
</evidence>
<dbReference type="GO" id="GO:0031080">
    <property type="term" value="C:nuclear pore outer ring"/>
    <property type="evidence" value="ECO:0007669"/>
    <property type="project" value="TreeGrafter"/>
</dbReference>